<dbReference type="RefSeq" id="WP_014434489.1">
    <property type="nucleotide sequence ID" value="NC_017079.1"/>
</dbReference>
<dbReference type="PROSITE" id="PS51192">
    <property type="entry name" value="HELICASE_ATP_BIND_1"/>
    <property type="match status" value="1"/>
</dbReference>
<dbReference type="GO" id="GO:0005524">
    <property type="term" value="F:ATP binding"/>
    <property type="evidence" value="ECO:0007669"/>
    <property type="project" value="InterPro"/>
</dbReference>
<keyword evidence="1" id="KW-0378">Hydrolase</keyword>
<dbReference type="InterPro" id="IPR027417">
    <property type="entry name" value="P-loop_NTPase"/>
</dbReference>
<evidence type="ECO:0000313" key="8">
    <source>
        <dbReference type="Proteomes" id="UP000007880"/>
    </source>
</evidence>
<dbReference type="Proteomes" id="UP000007880">
    <property type="component" value="Chromosome"/>
</dbReference>
<dbReference type="Gene3D" id="3.40.50.10810">
    <property type="entry name" value="Tandem AAA-ATPase domain"/>
    <property type="match status" value="1"/>
</dbReference>
<dbReference type="InterPro" id="IPR001650">
    <property type="entry name" value="Helicase_C-like"/>
</dbReference>
<dbReference type="PATRIC" id="fig|926550.5.peg.3487"/>
<sequence length="1094" mass="126582">MTLLSRQLIDLNALRRYFDLDKQHWAKTLYQQEQAKVIEFTGKSAVCEVYEKEKTFQVIIRADKNQVMFQCSCQATEPYPRFCHHVLAAAYILRDYLKDVAEKDWRYRLELTLASALVPTKKVLKSQETLPAGILLVGLETEKESQPSFYSATLRPYFISAKQWEPIREIEANPSPQEAALELLASRDDWAQFIQPYLREAPVRLVNLSFEGRELIDMALSGSYRYNEYHGLNSYYSSYYLPSISFGRLRLIEHMNIPIFLKQEKEYPSLLRVAPEAVPLQALLIEGEKFYELQVGIELQGQTYTLRGRRLQIFAQTSPLWALAGKTLVQIENAEALPLLSLFPLKIPRSEAEDFRSRYFGRLSKYLPVAGEIVKWKVVQEQLVPRLYLSKKGDAPLEAELRFGYGEYEFPSSGLKTSPEEIIEIPGQWGGVRVLRDEARERECYQMLTDARYGLKRAGTDRPSVFQIRARIHPFDFLTKCIPALTEAGFEIFGEKDIAKINRHKPILSLNISSGIDWFDVQAFVQYGDQQVSLNEIRRALKRGERYIKLADGSIGQIPEEWLERYKHLFALAEETEDGLRVSNLQLSLLDELLADAETKNIAPEFHARRKRLKSFKRIVEQPLPHGFRGELRPYQKSGYDWLHFLHEYGFGGILADDMGLGKTVQALVFLLSLKERGELSRPALLVVPKSLLVNWQREAERFTPDLRILYFMGQTRKKEPAHFEDYDIVLTTYGTMLRDIEFLRTYRFSYAILDESQAIKNPLAQSSKAARLLQADHRLCLTGTPVENNVYELWSQFAFLNPGLLGSLDSFKNEFAAVIERRNEASQTTAQTLRRLIYPFILRRTKEQVAPELPPRTERIIYTDLEPAQRKLYQQTRDEYRGLLLGLLRESQDINDIRFKILEGLLRLRQVCIHPCLVDPTYRGKSAKFEILLETLETLQAEGHKALIFSQFVQTLSLLRKEMEVRSMPYVYLDGQTQNRQERVDRFQNDPNVPFFLISLKAGGVGLNLTAADYVLHLDPWWNPAVEMQAADRAHRIGQDKPVFIYKFIARETVEEKIMQLQERKRELVEQLISAESGIFKSLTKEDVQVLFS</sequence>
<dbReference type="PROSITE" id="PS51194">
    <property type="entry name" value="HELICASE_CTER"/>
    <property type="match status" value="1"/>
</dbReference>
<dbReference type="PANTHER" id="PTHR10799">
    <property type="entry name" value="SNF2/RAD54 HELICASE FAMILY"/>
    <property type="match status" value="1"/>
</dbReference>
<proteinExistence type="predicted"/>
<evidence type="ECO:0000313" key="7">
    <source>
        <dbReference type="EMBL" id="BAM01263.1"/>
    </source>
</evidence>
<gene>
    <name evidence="7" type="ordered locus">CLDAP_32230</name>
</gene>
<dbReference type="Pfam" id="PF08455">
    <property type="entry name" value="SNF2_assoc"/>
    <property type="match status" value="1"/>
</dbReference>
<dbReference type="SMART" id="SM00487">
    <property type="entry name" value="DEXDc"/>
    <property type="match status" value="1"/>
</dbReference>
<dbReference type="SUPFAM" id="SSF52540">
    <property type="entry name" value="P-loop containing nucleoside triphosphate hydrolases"/>
    <property type="match status" value="2"/>
</dbReference>
<reference evidence="7 8" key="1">
    <citation type="submission" date="2012-02" db="EMBL/GenBank/DDBJ databases">
        <title>Complete genome sequence of Caldilinea aerophila DSM 14535 (= NBRC 102666).</title>
        <authorList>
            <person name="Oguchi A."/>
            <person name="Hosoyama A."/>
            <person name="Sekine M."/>
            <person name="Fukai R."/>
            <person name="Kato Y."/>
            <person name="Nakamura S."/>
            <person name="Hanada S."/>
            <person name="Yamazaki S."/>
            <person name="Fujita N."/>
        </authorList>
    </citation>
    <scope>NUCLEOTIDE SEQUENCE [LARGE SCALE GENOMIC DNA]</scope>
    <source>
        <strain evidence="8">DSM 14535 / JCM 11387 / NBRC 104270 / STL-6-O1</strain>
    </source>
</reference>
<evidence type="ECO:0000256" key="2">
    <source>
        <dbReference type="PROSITE-ProRule" id="PRU00325"/>
    </source>
</evidence>
<dbReference type="InterPro" id="IPR007527">
    <property type="entry name" value="Znf_SWIM"/>
</dbReference>
<feature type="coiled-coil region" evidence="3">
    <location>
        <begin position="1052"/>
        <end position="1079"/>
    </location>
</feature>
<dbReference type="InterPro" id="IPR000330">
    <property type="entry name" value="SNF2_N"/>
</dbReference>
<feature type="domain" description="Helicase C-terminal" evidence="6">
    <location>
        <begin position="929"/>
        <end position="1088"/>
    </location>
</feature>
<keyword evidence="7" id="KW-0347">Helicase</keyword>
<accession>I0I7M5</accession>
<feature type="domain" description="SWIM-type" evidence="4">
    <location>
        <begin position="56"/>
        <end position="94"/>
    </location>
</feature>
<dbReference type="InterPro" id="IPR049730">
    <property type="entry name" value="SNF2/RAD54-like_C"/>
</dbReference>
<organism evidence="7 8">
    <name type="scientific">Caldilinea aerophila (strain DSM 14535 / JCM 11387 / NBRC 104270 / STL-6-O1)</name>
    <dbReference type="NCBI Taxonomy" id="926550"/>
    <lineage>
        <taxon>Bacteria</taxon>
        <taxon>Bacillati</taxon>
        <taxon>Chloroflexota</taxon>
        <taxon>Caldilineae</taxon>
        <taxon>Caldilineales</taxon>
        <taxon>Caldilineaceae</taxon>
        <taxon>Caldilinea</taxon>
    </lineage>
</organism>
<dbReference type="AlphaFoldDB" id="I0I7M5"/>
<dbReference type="HOGENOM" id="CLU_000315_21_0_0"/>
<name>I0I7M5_CALAS</name>
<keyword evidence="2" id="KW-0862">Zinc</keyword>
<keyword evidence="7" id="KW-0067">ATP-binding</keyword>
<evidence type="ECO:0000259" key="6">
    <source>
        <dbReference type="PROSITE" id="PS51194"/>
    </source>
</evidence>
<dbReference type="OrthoDB" id="9814088at2"/>
<dbReference type="KEGG" id="cap:CLDAP_32230"/>
<dbReference type="Gene3D" id="3.40.50.300">
    <property type="entry name" value="P-loop containing nucleotide triphosphate hydrolases"/>
    <property type="match status" value="1"/>
</dbReference>
<feature type="domain" description="Helicase ATP-binding" evidence="5">
    <location>
        <begin position="644"/>
        <end position="804"/>
    </location>
</feature>
<keyword evidence="2" id="KW-0863">Zinc-finger</keyword>
<dbReference type="InterPro" id="IPR013663">
    <property type="entry name" value="Helicase_SWF/SNF/SWI_bac"/>
</dbReference>
<dbReference type="eggNOG" id="COG0553">
    <property type="taxonomic scope" value="Bacteria"/>
</dbReference>
<keyword evidence="3" id="KW-0175">Coiled coil</keyword>
<dbReference type="GO" id="GO:0008270">
    <property type="term" value="F:zinc ion binding"/>
    <property type="evidence" value="ECO:0007669"/>
    <property type="project" value="UniProtKB-KW"/>
</dbReference>
<evidence type="ECO:0000259" key="4">
    <source>
        <dbReference type="PROSITE" id="PS50966"/>
    </source>
</evidence>
<protein>
    <submittedName>
        <fullName evidence="7">Putative helicase</fullName>
    </submittedName>
</protein>
<dbReference type="PROSITE" id="PS50966">
    <property type="entry name" value="ZF_SWIM"/>
    <property type="match status" value="1"/>
</dbReference>
<dbReference type="SMART" id="SM00490">
    <property type="entry name" value="HELICc"/>
    <property type="match status" value="1"/>
</dbReference>
<keyword evidence="8" id="KW-1185">Reference proteome</keyword>
<dbReference type="CDD" id="cd18793">
    <property type="entry name" value="SF2_C_SNF"/>
    <property type="match status" value="1"/>
</dbReference>
<dbReference type="InterPro" id="IPR038718">
    <property type="entry name" value="SNF2-like_sf"/>
</dbReference>
<keyword evidence="2" id="KW-0479">Metal-binding</keyword>
<evidence type="ECO:0000256" key="1">
    <source>
        <dbReference type="ARBA" id="ARBA00022801"/>
    </source>
</evidence>
<dbReference type="GO" id="GO:0004386">
    <property type="term" value="F:helicase activity"/>
    <property type="evidence" value="ECO:0007669"/>
    <property type="project" value="UniProtKB-KW"/>
</dbReference>
<keyword evidence="7" id="KW-0547">Nucleotide-binding</keyword>
<dbReference type="CDD" id="cd18012">
    <property type="entry name" value="DEXQc_arch_SWI2_SNF2"/>
    <property type="match status" value="1"/>
</dbReference>
<evidence type="ECO:0000256" key="3">
    <source>
        <dbReference type="SAM" id="Coils"/>
    </source>
</evidence>
<dbReference type="Pfam" id="PF00176">
    <property type="entry name" value="SNF2-rel_dom"/>
    <property type="match status" value="1"/>
</dbReference>
<dbReference type="EMBL" id="AP012337">
    <property type="protein sequence ID" value="BAM01263.1"/>
    <property type="molecule type" value="Genomic_DNA"/>
</dbReference>
<dbReference type="STRING" id="926550.CLDAP_32230"/>
<dbReference type="Pfam" id="PF00271">
    <property type="entry name" value="Helicase_C"/>
    <property type="match status" value="1"/>
</dbReference>
<evidence type="ECO:0000259" key="5">
    <source>
        <dbReference type="PROSITE" id="PS51192"/>
    </source>
</evidence>
<dbReference type="InterPro" id="IPR014001">
    <property type="entry name" value="Helicase_ATP-bd"/>
</dbReference>
<dbReference type="GO" id="GO:0016787">
    <property type="term" value="F:hydrolase activity"/>
    <property type="evidence" value="ECO:0007669"/>
    <property type="project" value="UniProtKB-KW"/>
</dbReference>